<dbReference type="Pfam" id="PF01381">
    <property type="entry name" value="HTH_3"/>
    <property type="match status" value="1"/>
</dbReference>
<dbReference type="SUPFAM" id="SSF47413">
    <property type="entry name" value="lambda repressor-like DNA-binding domains"/>
    <property type="match status" value="1"/>
</dbReference>
<proteinExistence type="predicted"/>
<evidence type="ECO:0000259" key="1">
    <source>
        <dbReference type="PROSITE" id="PS50943"/>
    </source>
</evidence>
<dbReference type="InterPro" id="IPR010982">
    <property type="entry name" value="Lambda_DNA-bd_dom_sf"/>
</dbReference>
<sequence length="102" mass="11593">MTETNDFSHRLASHLREKGISQLELAARIGVTRAAMSRYLSGDREPRFATLLRIAEELEVHVDELLRTDAVPDEVLLRLIARTTFSEETKSRIRDEIGKGES</sequence>
<dbReference type="SMART" id="SM00530">
    <property type="entry name" value="HTH_XRE"/>
    <property type="match status" value="1"/>
</dbReference>
<dbReference type="GO" id="GO:0003677">
    <property type="term" value="F:DNA binding"/>
    <property type="evidence" value="ECO:0007669"/>
    <property type="project" value="InterPro"/>
</dbReference>
<gene>
    <name evidence="2" type="ORF">UFOPK1591_01119</name>
</gene>
<protein>
    <submittedName>
        <fullName evidence="2">Unannotated protein</fullName>
    </submittedName>
</protein>
<dbReference type="CDD" id="cd00093">
    <property type="entry name" value="HTH_XRE"/>
    <property type="match status" value="1"/>
</dbReference>
<dbReference type="AlphaFoldDB" id="A0A6J6DWI5"/>
<reference evidence="2" key="1">
    <citation type="submission" date="2020-05" db="EMBL/GenBank/DDBJ databases">
        <authorList>
            <person name="Chiriac C."/>
            <person name="Salcher M."/>
            <person name="Ghai R."/>
            <person name="Kavagutti S V."/>
        </authorList>
    </citation>
    <scope>NUCLEOTIDE SEQUENCE</scope>
</reference>
<organism evidence="2">
    <name type="scientific">freshwater metagenome</name>
    <dbReference type="NCBI Taxonomy" id="449393"/>
    <lineage>
        <taxon>unclassified sequences</taxon>
        <taxon>metagenomes</taxon>
        <taxon>ecological metagenomes</taxon>
    </lineage>
</organism>
<feature type="domain" description="HTH cro/C1-type" evidence="1">
    <location>
        <begin position="11"/>
        <end position="65"/>
    </location>
</feature>
<dbReference type="EMBL" id="CAEZTD010000095">
    <property type="protein sequence ID" value="CAB4567554.1"/>
    <property type="molecule type" value="Genomic_DNA"/>
</dbReference>
<dbReference type="InterPro" id="IPR001387">
    <property type="entry name" value="Cro/C1-type_HTH"/>
</dbReference>
<name>A0A6J6DWI5_9ZZZZ</name>
<accession>A0A6J6DWI5</accession>
<dbReference type="PROSITE" id="PS50943">
    <property type="entry name" value="HTH_CROC1"/>
    <property type="match status" value="1"/>
</dbReference>
<evidence type="ECO:0000313" key="2">
    <source>
        <dbReference type="EMBL" id="CAB4567554.1"/>
    </source>
</evidence>
<dbReference type="Gene3D" id="1.10.260.40">
    <property type="entry name" value="lambda repressor-like DNA-binding domains"/>
    <property type="match status" value="1"/>
</dbReference>